<accession>A0A344TEZ3</accession>
<protein>
    <submittedName>
        <fullName evidence="1">Uncharacterized protein</fullName>
    </submittedName>
</protein>
<dbReference type="KEGG" id="run:DR864_05435"/>
<keyword evidence="2" id="KW-1185">Reference proteome</keyword>
<dbReference type="RefSeq" id="WP_114066000.1">
    <property type="nucleotide sequence ID" value="NZ_CP030850.1"/>
</dbReference>
<sequence length="96" mass="11044">MEYFIVTLIYELLDVVEYPVYRDYIVNTNDQIIIAEFLQSPKYQIEGYRVAGLFSLFPIAKTTAESLLALQKDTPPPYSWAISYAKGRHGSMNETL</sequence>
<dbReference type="Proteomes" id="UP000251993">
    <property type="component" value="Chromosome"/>
</dbReference>
<organism evidence="1 2">
    <name type="scientific">Runella rosea</name>
    <dbReference type="NCBI Taxonomy" id="2259595"/>
    <lineage>
        <taxon>Bacteria</taxon>
        <taxon>Pseudomonadati</taxon>
        <taxon>Bacteroidota</taxon>
        <taxon>Cytophagia</taxon>
        <taxon>Cytophagales</taxon>
        <taxon>Spirosomataceae</taxon>
        <taxon>Runella</taxon>
    </lineage>
</organism>
<proteinExistence type="predicted"/>
<name>A0A344TEZ3_9BACT</name>
<evidence type="ECO:0000313" key="1">
    <source>
        <dbReference type="EMBL" id="AXE17214.1"/>
    </source>
</evidence>
<dbReference type="EMBL" id="CP030850">
    <property type="protein sequence ID" value="AXE17214.1"/>
    <property type="molecule type" value="Genomic_DNA"/>
</dbReference>
<evidence type="ECO:0000313" key="2">
    <source>
        <dbReference type="Proteomes" id="UP000251993"/>
    </source>
</evidence>
<reference evidence="1 2" key="1">
    <citation type="submission" date="2018-07" db="EMBL/GenBank/DDBJ databases">
        <title>Genome sequencing of Runella.</title>
        <authorList>
            <person name="Baek M.-G."/>
            <person name="Yi H."/>
        </authorList>
    </citation>
    <scope>NUCLEOTIDE SEQUENCE [LARGE SCALE GENOMIC DNA]</scope>
    <source>
        <strain evidence="1 2">HYN0085</strain>
    </source>
</reference>
<dbReference type="AlphaFoldDB" id="A0A344TEZ3"/>
<gene>
    <name evidence="1" type="ORF">DR864_05435</name>
</gene>